<dbReference type="Proteomes" id="UP000298781">
    <property type="component" value="Chromosome"/>
</dbReference>
<keyword evidence="4 6" id="KW-1133">Transmembrane helix</keyword>
<dbReference type="RefSeq" id="WP_136960753.1">
    <property type="nucleotide sequence ID" value="NZ_CP039690.1"/>
</dbReference>
<evidence type="ECO:0000313" key="7">
    <source>
        <dbReference type="EMBL" id="QCI65306.1"/>
    </source>
</evidence>
<dbReference type="InterPro" id="IPR001851">
    <property type="entry name" value="ABC_transp_permease"/>
</dbReference>
<evidence type="ECO:0000256" key="1">
    <source>
        <dbReference type="ARBA" id="ARBA00004651"/>
    </source>
</evidence>
<evidence type="ECO:0000256" key="5">
    <source>
        <dbReference type="ARBA" id="ARBA00023136"/>
    </source>
</evidence>
<feature type="transmembrane region" description="Helical" evidence="6">
    <location>
        <begin position="209"/>
        <end position="227"/>
    </location>
</feature>
<feature type="transmembrane region" description="Helical" evidence="6">
    <location>
        <begin position="247"/>
        <end position="275"/>
    </location>
</feature>
<dbReference type="PANTHER" id="PTHR30482">
    <property type="entry name" value="HIGH-AFFINITY BRANCHED-CHAIN AMINO ACID TRANSPORT SYSTEM PERMEASE"/>
    <property type="match status" value="1"/>
</dbReference>
<keyword evidence="3 6" id="KW-0812">Transmembrane</keyword>
<keyword evidence="8" id="KW-1185">Reference proteome</keyword>
<comment type="subcellular location">
    <subcellularLocation>
        <location evidence="1">Cell membrane</location>
        <topology evidence="1">Multi-pass membrane protein</topology>
    </subcellularLocation>
</comment>
<keyword evidence="2" id="KW-1003">Cell membrane</keyword>
<accession>A0A4D7B6G8</accession>
<evidence type="ECO:0000256" key="4">
    <source>
        <dbReference type="ARBA" id="ARBA00022989"/>
    </source>
</evidence>
<gene>
    <name evidence="7" type="ORF">E8M01_14460</name>
</gene>
<reference evidence="7 8" key="1">
    <citation type="submission" date="2019-04" db="EMBL/GenBank/DDBJ databases">
        <title>Phreatobacter aquaticus sp. nov.</title>
        <authorList>
            <person name="Choi A."/>
        </authorList>
    </citation>
    <scope>NUCLEOTIDE SEQUENCE [LARGE SCALE GENOMIC DNA]</scope>
    <source>
        <strain evidence="7 8">KCTC 52518</strain>
    </source>
</reference>
<feature type="transmembrane region" description="Helical" evidence="6">
    <location>
        <begin position="84"/>
        <end position="103"/>
    </location>
</feature>
<dbReference type="Pfam" id="PF02653">
    <property type="entry name" value="BPD_transp_2"/>
    <property type="match status" value="1"/>
</dbReference>
<dbReference type="OrthoDB" id="9814461at2"/>
<feature type="transmembrane region" description="Helical" evidence="6">
    <location>
        <begin position="158"/>
        <end position="178"/>
    </location>
</feature>
<dbReference type="GO" id="GO:0005886">
    <property type="term" value="C:plasma membrane"/>
    <property type="evidence" value="ECO:0007669"/>
    <property type="project" value="UniProtKB-SubCell"/>
</dbReference>
<dbReference type="EMBL" id="CP039690">
    <property type="protein sequence ID" value="QCI65306.1"/>
    <property type="molecule type" value="Genomic_DNA"/>
</dbReference>
<feature type="transmembrane region" description="Helical" evidence="6">
    <location>
        <begin position="30"/>
        <end position="47"/>
    </location>
</feature>
<protein>
    <submittedName>
        <fullName evidence="7">Branched-chain amino acid ABC transporter permease</fullName>
    </submittedName>
</protein>
<feature type="transmembrane region" description="Helical" evidence="6">
    <location>
        <begin position="59"/>
        <end position="78"/>
    </location>
</feature>
<organism evidence="7 8">
    <name type="scientific">Phreatobacter stygius</name>
    <dbReference type="NCBI Taxonomy" id="1940610"/>
    <lineage>
        <taxon>Bacteria</taxon>
        <taxon>Pseudomonadati</taxon>
        <taxon>Pseudomonadota</taxon>
        <taxon>Alphaproteobacteria</taxon>
        <taxon>Hyphomicrobiales</taxon>
        <taxon>Phreatobacteraceae</taxon>
        <taxon>Phreatobacter</taxon>
    </lineage>
</organism>
<keyword evidence="5 6" id="KW-0472">Membrane</keyword>
<dbReference type="AlphaFoldDB" id="A0A4D7B6G8"/>
<name>A0A4D7B6G8_9HYPH</name>
<evidence type="ECO:0000313" key="8">
    <source>
        <dbReference type="Proteomes" id="UP000298781"/>
    </source>
</evidence>
<evidence type="ECO:0000256" key="3">
    <source>
        <dbReference type="ARBA" id="ARBA00022692"/>
    </source>
</evidence>
<dbReference type="KEGG" id="pstg:E8M01_14460"/>
<proteinExistence type="predicted"/>
<evidence type="ECO:0000256" key="2">
    <source>
        <dbReference type="ARBA" id="ARBA00022475"/>
    </source>
</evidence>
<evidence type="ECO:0000256" key="6">
    <source>
        <dbReference type="SAM" id="Phobius"/>
    </source>
</evidence>
<feature type="transmembrane region" description="Helical" evidence="6">
    <location>
        <begin position="110"/>
        <end position="133"/>
    </location>
</feature>
<dbReference type="InterPro" id="IPR043428">
    <property type="entry name" value="LivM-like"/>
</dbReference>
<dbReference type="GO" id="GO:0015658">
    <property type="term" value="F:branched-chain amino acid transmembrane transporter activity"/>
    <property type="evidence" value="ECO:0007669"/>
    <property type="project" value="InterPro"/>
</dbReference>
<dbReference type="CDD" id="cd06581">
    <property type="entry name" value="TM_PBP1_LivM_like"/>
    <property type="match status" value="1"/>
</dbReference>
<feature type="transmembrane region" description="Helical" evidence="6">
    <location>
        <begin position="287"/>
        <end position="311"/>
    </location>
</feature>
<dbReference type="PANTHER" id="PTHR30482:SF10">
    <property type="entry name" value="HIGH-AFFINITY BRANCHED-CHAIN AMINO ACID TRANSPORT PROTEIN BRAE"/>
    <property type="match status" value="1"/>
</dbReference>
<sequence length="339" mass="36469">MTSLRNILVITGLVAAAFFAASGDRYYMDIFILTCFYGTLAVSWNMMAGLTGLMSLGHALFVGIGAYSVAWGASVHGWPPIVTWPLGIALSVAAATVIGLLCFRYGLRGYFFAIATLAFNEVAFFVVSGNIALGRSDGIILPISSEDSLARLQFFEKWPYGLIIGTVLIGTLITGELLMKSRTGYYWRALRDNEEAAEALGINARALKLRCFIISAGISSLCGAFYANYVAFVDPRSVLGIDLSIQMLVYSIIGGMALLWGPLVGAAILVPFSIVLRGFTSIQGSDIIVYAILLIVLALILPQGIAGWFVARWRRSQALRRQAVRPGASLSEARPEAGS</sequence>